<dbReference type="Proteomes" id="UP001633002">
    <property type="component" value="Unassembled WGS sequence"/>
</dbReference>
<proteinExistence type="predicted"/>
<evidence type="ECO:0000313" key="1">
    <source>
        <dbReference type="EMBL" id="KAL3695889.1"/>
    </source>
</evidence>
<reference evidence="1 2" key="1">
    <citation type="submission" date="2024-09" db="EMBL/GenBank/DDBJ databases">
        <title>Chromosome-scale assembly of Riccia sorocarpa.</title>
        <authorList>
            <person name="Paukszto L."/>
        </authorList>
    </citation>
    <scope>NUCLEOTIDE SEQUENCE [LARGE SCALE GENOMIC DNA]</scope>
    <source>
        <strain evidence="1">LP-2024</strain>
        <tissue evidence="1">Aerial parts of the thallus</tissue>
    </source>
</reference>
<protein>
    <submittedName>
        <fullName evidence="1">Uncharacterized protein</fullName>
    </submittedName>
</protein>
<organism evidence="1 2">
    <name type="scientific">Riccia sorocarpa</name>
    <dbReference type="NCBI Taxonomy" id="122646"/>
    <lineage>
        <taxon>Eukaryota</taxon>
        <taxon>Viridiplantae</taxon>
        <taxon>Streptophyta</taxon>
        <taxon>Embryophyta</taxon>
        <taxon>Marchantiophyta</taxon>
        <taxon>Marchantiopsida</taxon>
        <taxon>Marchantiidae</taxon>
        <taxon>Marchantiales</taxon>
        <taxon>Ricciaceae</taxon>
        <taxon>Riccia</taxon>
    </lineage>
</organism>
<name>A0ABD3HYL4_9MARC</name>
<keyword evidence="2" id="KW-1185">Reference proteome</keyword>
<dbReference type="AlphaFoldDB" id="A0ABD3HYL4"/>
<accession>A0ABD3HYL4</accession>
<sequence>MWEAGYRRLEDLLDEEEKHLVSWENKKIPVAESKMVEKAYNRLLGLITAPNDNRLNAEEKVLRYYETEDQAGYIWAWKAKAGEGQEAQTPPEEAERIRRFKVNGTWLQKCTAETQPRKEPIYKTAKVIAYREGQGKVLRARAEAFPEGASELARLRWKNGSDFFNASNRQIRKLLTRDAEAVVNKMKKWTSIAEIRCAGVKGTIGTKYKTRTMYFGYAKKLTWRRIEPFVAAVTSAGRRRRPKCNHILLAEDMPKDLKNFSAWWETIRGAILWAIWLARNATNSTTNDGARDE</sequence>
<dbReference type="EMBL" id="JBJQOH010000002">
    <property type="protein sequence ID" value="KAL3695889.1"/>
    <property type="molecule type" value="Genomic_DNA"/>
</dbReference>
<evidence type="ECO:0000313" key="2">
    <source>
        <dbReference type="Proteomes" id="UP001633002"/>
    </source>
</evidence>
<gene>
    <name evidence="1" type="ORF">R1sor_009965</name>
</gene>
<comment type="caution">
    <text evidence="1">The sequence shown here is derived from an EMBL/GenBank/DDBJ whole genome shotgun (WGS) entry which is preliminary data.</text>
</comment>